<dbReference type="InterPro" id="IPR012902">
    <property type="entry name" value="N_methyl_site"/>
</dbReference>
<reference evidence="4" key="1">
    <citation type="journal article" date="2017" name="Proc. Natl. Acad. Sci. U.S.A.">
        <title>Simulation of Deepwater Horizon oil plume reveals substrate specialization within a complex community of hydrocarbon degraders.</title>
        <authorList>
            <person name="Hu P."/>
            <person name="Dubinsky E.A."/>
            <person name="Probst A.J."/>
            <person name="Wang J."/>
            <person name="Sieber C.M.K."/>
            <person name="Tom L.M."/>
            <person name="Gardinali P."/>
            <person name="Banfield J.F."/>
            <person name="Atlas R.M."/>
            <person name="Andersen G.L."/>
        </authorList>
    </citation>
    <scope>NUCLEOTIDE SEQUENCE [LARGE SCALE GENOMIC DNA]</scope>
</reference>
<dbReference type="InterPro" id="IPR000983">
    <property type="entry name" value="Bac_GSPG_pilin"/>
</dbReference>
<dbReference type="InterPro" id="IPR031982">
    <property type="entry name" value="PilE-like"/>
</dbReference>
<evidence type="ECO:0000256" key="2">
    <source>
        <dbReference type="SAM" id="Phobius"/>
    </source>
</evidence>
<keyword evidence="2" id="KW-0812">Transmembrane</keyword>
<sequence length="144" mass="15758">MLSNRKYLGGIKGRKVKGFTLIELMITVAIISILATVAYPSYNDFVVRSNRAEAPRELVRLANLQEQLFVDSRVYTAKMSDLGVGTADDFETPSGNYKISATVVGSTFTLTANAQGIQATNDENCKKIEITDTGRKTPISCWEG</sequence>
<accession>A0A1Y5DWY2</accession>
<dbReference type="PRINTS" id="PR00813">
    <property type="entry name" value="BCTERIALGSPG"/>
</dbReference>
<dbReference type="GO" id="GO:0043683">
    <property type="term" value="P:type IV pilus assembly"/>
    <property type="evidence" value="ECO:0007669"/>
    <property type="project" value="InterPro"/>
</dbReference>
<keyword evidence="2" id="KW-1133">Transmembrane helix</keyword>
<dbReference type="NCBIfam" id="TIGR02532">
    <property type="entry name" value="IV_pilin_GFxxxE"/>
    <property type="match status" value="1"/>
</dbReference>
<dbReference type="Pfam" id="PF16732">
    <property type="entry name" value="ComP_DUS"/>
    <property type="match status" value="1"/>
</dbReference>
<dbReference type="Pfam" id="PF07963">
    <property type="entry name" value="N_methyl"/>
    <property type="match status" value="1"/>
</dbReference>
<comment type="caution">
    <text evidence="3">The sequence shown here is derived from an EMBL/GenBank/DDBJ whole genome shotgun (WGS) entry which is preliminary data.</text>
</comment>
<dbReference type="SUPFAM" id="SSF54523">
    <property type="entry name" value="Pili subunits"/>
    <property type="match status" value="1"/>
</dbReference>
<dbReference type="InterPro" id="IPR045584">
    <property type="entry name" value="Pilin-like"/>
</dbReference>
<evidence type="ECO:0000256" key="1">
    <source>
        <dbReference type="ARBA" id="ARBA00022481"/>
    </source>
</evidence>
<dbReference type="Gene3D" id="3.30.700.10">
    <property type="entry name" value="Glycoprotein, Type 4 Pilin"/>
    <property type="match status" value="1"/>
</dbReference>
<proteinExistence type="predicted"/>
<evidence type="ECO:0000313" key="3">
    <source>
        <dbReference type="EMBL" id="OUR75038.1"/>
    </source>
</evidence>
<name>A0A1Y5DWY2_COLPS</name>
<dbReference type="Proteomes" id="UP000243053">
    <property type="component" value="Unassembled WGS sequence"/>
</dbReference>
<protein>
    <submittedName>
        <fullName evidence="3">Prepilin-type N-terminal cleavage/methylation domain-containing protein</fullName>
    </submittedName>
</protein>
<feature type="transmembrane region" description="Helical" evidence="2">
    <location>
        <begin position="21"/>
        <end position="42"/>
    </location>
</feature>
<keyword evidence="2" id="KW-0472">Membrane</keyword>
<gene>
    <name evidence="3" type="ORF">A9Q75_18715</name>
</gene>
<organism evidence="3 4">
    <name type="scientific">Colwellia psychrerythraea</name>
    <name type="common">Vibrio psychroerythus</name>
    <dbReference type="NCBI Taxonomy" id="28229"/>
    <lineage>
        <taxon>Bacteria</taxon>
        <taxon>Pseudomonadati</taxon>
        <taxon>Pseudomonadota</taxon>
        <taxon>Gammaproteobacteria</taxon>
        <taxon>Alteromonadales</taxon>
        <taxon>Colwelliaceae</taxon>
        <taxon>Colwellia</taxon>
    </lineage>
</organism>
<dbReference type="PROSITE" id="PS00409">
    <property type="entry name" value="PROKAR_NTER_METHYL"/>
    <property type="match status" value="1"/>
</dbReference>
<dbReference type="GO" id="GO:0015628">
    <property type="term" value="P:protein secretion by the type II secretion system"/>
    <property type="evidence" value="ECO:0007669"/>
    <property type="project" value="InterPro"/>
</dbReference>
<keyword evidence="1" id="KW-0488">Methylation</keyword>
<dbReference type="EMBL" id="MAAF01000118">
    <property type="protein sequence ID" value="OUR75038.1"/>
    <property type="molecule type" value="Genomic_DNA"/>
</dbReference>
<evidence type="ECO:0000313" key="4">
    <source>
        <dbReference type="Proteomes" id="UP000243053"/>
    </source>
</evidence>
<dbReference type="AlphaFoldDB" id="A0A1Y5DWY2"/>
<dbReference type="GO" id="GO:0015627">
    <property type="term" value="C:type II protein secretion system complex"/>
    <property type="evidence" value="ECO:0007669"/>
    <property type="project" value="InterPro"/>
</dbReference>